<name>A0A174YX56_9FIRM</name>
<comment type="similarity">
    <text evidence="1">Belongs to the 'phage' integrase family.</text>
</comment>
<dbReference type="InterPro" id="IPR002104">
    <property type="entry name" value="Integrase_catalytic"/>
</dbReference>
<keyword evidence="4" id="KW-0233">DNA recombination</keyword>
<dbReference type="CDD" id="cd00397">
    <property type="entry name" value="DNA_BRE_C"/>
    <property type="match status" value="1"/>
</dbReference>
<accession>A0A174YX56</accession>
<dbReference type="SUPFAM" id="SSF56349">
    <property type="entry name" value="DNA breaking-rejoining enzymes"/>
    <property type="match status" value="1"/>
</dbReference>
<dbReference type="InterPro" id="IPR011010">
    <property type="entry name" value="DNA_brk_join_enz"/>
</dbReference>
<dbReference type="PROSITE" id="PS51898">
    <property type="entry name" value="TYR_RECOMBINASE"/>
    <property type="match status" value="1"/>
</dbReference>
<sequence>MAGRRSNGEGSISYDSRRKRYRAKVTIGWELNPETGRSKQIVKTLGSNYKTKGEAASALSEYLKTPFDIDNKNITFSELYSIWFDDWIVDHESHRYRAKAAYKYCSSLYEKKMRDITIIDMKHCINNGSIIETRGKYKGELKTASPSTKESMKYLFNHMFSYAVEARIVDRNFAKEFSLDKKVAIEKEQNHKDKSPFTENEMDTLWRSIEFVPFADMIIYACYSGWRPSELVKIKMENVHIAEGYIQGGIKTDSGKNRIVPIHPLVMNIVKKYYDDAMSVGSKFLFNDINKKKGIGLSYDQYLTRFNKVMEQLKFSIEYTPHYTRHTFITKAKRAHMDEYVLKLISGHKEKDITEHVYTHRELSELIDEMNRIEK</sequence>
<feature type="domain" description="Tyr recombinase" evidence="5">
    <location>
        <begin position="192"/>
        <end position="371"/>
    </location>
</feature>
<dbReference type="GO" id="GO:0015074">
    <property type="term" value="P:DNA integration"/>
    <property type="evidence" value="ECO:0007669"/>
    <property type="project" value="UniProtKB-KW"/>
</dbReference>
<dbReference type="InterPro" id="IPR013762">
    <property type="entry name" value="Integrase-like_cat_sf"/>
</dbReference>
<dbReference type="EMBL" id="CZBU01000003">
    <property type="protein sequence ID" value="CUQ77259.1"/>
    <property type="molecule type" value="Genomic_DNA"/>
</dbReference>
<dbReference type="RefSeq" id="WP_055215624.1">
    <property type="nucleotide sequence ID" value="NZ_CZBU01000003.1"/>
</dbReference>
<evidence type="ECO:0000256" key="1">
    <source>
        <dbReference type="ARBA" id="ARBA00008857"/>
    </source>
</evidence>
<evidence type="ECO:0000256" key="3">
    <source>
        <dbReference type="ARBA" id="ARBA00023125"/>
    </source>
</evidence>
<dbReference type="GO" id="GO:0003677">
    <property type="term" value="F:DNA binding"/>
    <property type="evidence" value="ECO:0007669"/>
    <property type="project" value="UniProtKB-KW"/>
</dbReference>
<dbReference type="InterPro" id="IPR050808">
    <property type="entry name" value="Phage_Integrase"/>
</dbReference>
<protein>
    <submittedName>
        <fullName evidence="6">Site-specific tyrosine recombinase XerC</fullName>
    </submittedName>
</protein>
<dbReference type="PANTHER" id="PTHR30629">
    <property type="entry name" value="PROPHAGE INTEGRASE"/>
    <property type="match status" value="1"/>
</dbReference>
<organism evidence="6 7">
    <name type="scientific">Lachnospira eligens</name>
    <dbReference type="NCBI Taxonomy" id="39485"/>
    <lineage>
        <taxon>Bacteria</taxon>
        <taxon>Bacillati</taxon>
        <taxon>Bacillota</taxon>
        <taxon>Clostridia</taxon>
        <taxon>Lachnospirales</taxon>
        <taxon>Lachnospiraceae</taxon>
        <taxon>Lachnospira</taxon>
    </lineage>
</organism>
<dbReference type="PANTHER" id="PTHR30629:SF2">
    <property type="entry name" value="PROPHAGE INTEGRASE INTS-RELATED"/>
    <property type="match status" value="1"/>
</dbReference>
<evidence type="ECO:0000259" key="5">
    <source>
        <dbReference type="PROSITE" id="PS51898"/>
    </source>
</evidence>
<evidence type="ECO:0000256" key="2">
    <source>
        <dbReference type="ARBA" id="ARBA00022908"/>
    </source>
</evidence>
<evidence type="ECO:0000256" key="4">
    <source>
        <dbReference type="ARBA" id="ARBA00023172"/>
    </source>
</evidence>
<dbReference type="Proteomes" id="UP000095621">
    <property type="component" value="Unassembled WGS sequence"/>
</dbReference>
<evidence type="ECO:0000313" key="6">
    <source>
        <dbReference type="EMBL" id="CUQ77259.1"/>
    </source>
</evidence>
<dbReference type="Gene3D" id="1.10.443.10">
    <property type="entry name" value="Intergrase catalytic core"/>
    <property type="match status" value="1"/>
</dbReference>
<proteinExistence type="inferred from homology"/>
<keyword evidence="3" id="KW-0238">DNA-binding</keyword>
<dbReference type="Gene3D" id="1.10.150.130">
    <property type="match status" value="1"/>
</dbReference>
<evidence type="ECO:0000313" key="7">
    <source>
        <dbReference type="Proteomes" id="UP000095621"/>
    </source>
</evidence>
<gene>
    <name evidence="6" type="ORF">ERS852490_01471</name>
</gene>
<dbReference type="Pfam" id="PF00589">
    <property type="entry name" value="Phage_integrase"/>
    <property type="match status" value="1"/>
</dbReference>
<dbReference type="OrthoDB" id="9801717at2"/>
<reference evidence="6 7" key="1">
    <citation type="submission" date="2015-09" db="EMBL/GenBank/DDBJ databases">
        <authorList>
            <consortium name="Pathogen Informatics"/>
        </authorList>
    </citation>
    <scope>NUCLEOTIDE SEQUENCE [LARGE SCALE GENOMIC DNA]</scope>
    <source>
        <strain evidence="6 7">2789STDY5834875</strain>
    </source>
</reference>
<dbReference type="AlphaFoldDB" id="A0A174YX56"/>
<dbReference type="InterPro" id="IPR010998">
    <property type="entry name" value="Integrase_recombinase_N"/>
</dbReference>
<dbReference type="GO" id="GO:0006310">
    <property type="term" value="P:DNA recombination"/>
    <property type="evidence" value="ECO:0007669"/>
    <property type="project" value="UniProtKB-KW"/>
</dbReference>
<keyword evidence="2" id="KW-0229">DNA integration</keyword>